<evidence type="ECO:0000256" key="1">
    <source>
        <dbReference type="SAM" id="MobiDB-lite"/>
    </source>
</evidence>
<feature type="compositionally biased region" description="Basic and acidic residues" evidence="1">
    <location>
        <begin position="116"/>
        <end position="146"/>
    </location>
</feature>
<evidence type="ECO:0000313" key="3">
    <source>
        <dbReference type="Proteomes" id="UP001244011"/>
    </source>
</evidence>
<dbReference type="Proteomes" id="UP001244011">
    <property type="component" value="Unassembled WGS sequence"/>
</dbReference>
<accession>A0AAJ0C9X8</accession>
<feature type="compositionally biased region" description="Basic and acidic residues" evidence="1">
    <location>
        <begin position="82"/>
        <end position="99"/>
    </location>
</feature>
<proteinExistence type="predicted"/>
<keyword evidence="3" id="KW-1185">Reference proteome</keyword>
<comment type="caution">
    <text evidence="2">The sequence shown here is derived from an EMBL/GenBank/DDBJ whole genome shotgun (WGS) entry which is preliminary data.</text>
</comment>
<name>A0AAJ0C9X8_9PEZI</name>
<sequence length="154" mass="17146">MCRMVTFSGTCPRCAHAFTWHDLTQELSCLEAKNAGVFGECRRGALVEAHSFDQECDACAADEGVGGLDDDYYYDYNHEYGETTEGEGKEKKGQEAEDHVVDDDLLLARARKGEKKKAEKGGGGSKDEARRKGMVDADRETADDSRRRKKQRIS</sequence>
<dbReference type="EMBL" id="MU838997">
    <property type="protein sequence ID" value="KAK1772850.1"/>
    <property type="molecule type" value="Genomic_DNA"/>
</dbReference>
<reference evidence="2" key="1">
    <citation type="submission" date="2023-06" db="EMBL/GenBank/DDBJ databases">
        <title>Genome-scale phylogeny and comparative genomics of the fungal order Sordariales.</title>
        <authorList>
            <consortium name="Lawrence Berkeley National Laboratory"/>
            <person name="Hensen N."/>
            <person name="Bonometti L."/>
            <person name="Westerberg I."/>
            <person name="Brannstrom I.O."/>
            <person name="Guillou S."/>
            <person name="Cros-Aarteil S."/>
            <person name="Calhoun S."/>
            <person name="Haridas S."/>
            <person name="Kuo A."/>
            <person name="Mondo S."/>
            <person name="Pangilinan J."/>
            <person name="Riley R."/>
            <person name="Labutti K."/>
            <person name="Andreopoulos B."/>
            <person name="Lipzen A."/>
            <person name="Chen C."/>
            <person name="Yanf M."/>
            <person name="Daum C."/>
            <person name="Ng V."/>
            <person name="Clum A."/>
            <person name="Steindorff A."/>
            <person name="Ohm R."/>
            <person name="Martin F."/>
            <person name="Silar P."/>
            <person name="Natvig D."/>
            <person name="Lalanne C."/>
            <person name="Gautier V."/>
            <person name="Ament-Velasquez S.L."/>
            <person name="Kruys A."/>
            <person name="Hutchinson M.I."/>
            <person name="Powell A.J."/>
            <person name="Barry K."/>
            <person name="Miller A.N."/>
            <person name="Grigoriev I.V."/>
            <person name="Debuchy R."/>
            <person name="Gladieux P."/>
            <person name="Thoren M.H."/>
            <person name="Johannesson H."/>
        </authorList>
    </citation>
    <scope>NUCLEOTIDE SEQUENCE</scope>
    <source>
        <strain evidence="2">8032-3</strain>
    </source>
</reference>
<evidence type="ECO:0000313" key="2">
    <source>
        <dbReference type="EMBL" id="KAK1772850.1"/>
    </source>
</evidence>
<protein>
    <submittedName>
        <fullName evidence="2">Uncharacterized protein</fullName>
    </submittedName>
</protein>
<organism evidence="2 3">
    <name type="scientific">Phialemonium atrogriseum</name>
    <dbReference type="NCBI Taxonomy" id="1093897"/>
    <lineage>
        <taxon>Eukaryota</taxon>
        <taxon>Fungi</taxon>
        <taxon>Dikarya</taxon>
        <taxon>Ascomycota</taxon>
        <taxon>Pezizomycotina</taxon>
        <taxon>Sordariomycetes</taxon>
        <taxon>Sordariomycetidae</taxon>
        <taxon>Cephalothecales</taxon>
        <taxon>Cephalothecaceae</taxon>
        <taxon>Phialemonium</taxon>
    </lineage>
</organism>
<feature type="region of interest" description="Disordered" evidence="1">
    <location>
        <begin position="82"/>
        <end position="154"/>
    </location>
</feature>
<dbReference type="RefSeq" id="XP_060289063.1">
    <property type="nucleotide sequence ID" value="XM_060425782.1"/>
</dbReference>
<dbReference type="AlphaFoldDB" id="A0AAJ0C9X8"/>
<gene>
    <name evidence="2" type="ORF">QBC33DRAFT_510665</name>
</gene>
<dbReference type="GeneID" id="85308969"/>